<protein>
    <submittedName>
        <fullName evidence="1">Uncharacterized protein</fullName>
    </submittedName>
</protein>
<dbReference type="Proteomes" id="UP000499080">
    <property type="component" value="Unassembled WGS sequence"/>
</dbReference>
<evidence type="ECO:0000313" key="2">
    <source>
        <dbReference type="Proteomes" id="UP000499080"/>
    </source>
</evidence>
<evidence type="ECO:0000313" key="1">
    <source>
        <dbReference type="EMBL" id="GBO13719.1"/>
    </source>
</evidence>
<reference evidence="1 2" key="1">
    <citation type="journal article" date="2019" name="Sci. Rep.">
        <title>Orb-weaving spider Araneus ventricosus genome elucidates the spidroin gene catalogue.</title>
        <authorList>
            <person name="Kono N."/>
            <person name="Nakamura H."/>
            <person name="Ohtoshi R."/>
            <person name="Moran D.A.P."/>
            <person name="Shinohara A."/>
            <person name="Yoshida Y."/>
            <person name="Fujiwara M."/>
            <person name="Mori M."/>
            <person name="Tomita M."/>
            <person name="Arakawa K."/>
        </authorList>
    </citation>
    <scope>NUCLEOTIDE SEQUENCE [LARGE SCALE GENOMIC DNA]</scope>
</reference>
<gene>
    <name evidence="1" type="ORF">AVEN_87514_1</name>
</gene>
<name>A0A4Y2UL34_ARAVE</name>
<dbReference type="AlphaFoldDB" id="A0A4Y2UL34"/>
<dbReference type="EMBL" id="BGPR01037978">
    <property type="protein sequence ID" value="GBO13719.1"/>
    <property type="molecule type" value="Genomic_DNA"/>
</dbReference>
<feature type="non-terminal residue" evidence="1">
    <location>
        <position position="106"/>
    </location>
</feature>
<keyword evidence="2" id="KW-1185">Reference proteome</keyword>
<sequence>MGNRKKSSLSLQKFQKDYTQVSAINCRQRKEPFFSRKIHSGAGNCPIPASVEWGNLRRIRALRVIATSTVTYVNLGDYDSEESVKSKKPWEPSPYSYIIRISDSNQ</sequence>
<accession>A0A4Y2UL34</accession>
<comment type="caution">
    <text evidence="1">The sequence shown here is derived from an EMBL/GenBank/DDBJ whole genome shotgun (WGS) entry which is preliminary data.</text>
</comment>
<organism evidence="1 2">
    <name type="scientific">Araneus ventricosus</name>
    <name type="common">Orbweaver spider</name>
    <name type="synonym">Epeira ventricosa</name>
    <dbReference type="NCBI Taxonomy" id="182803"/>
    <lineage>
        <taxon>Eukaryota</taxon>
        <taxon>Metazoa</taxon>
        <taxon>Ecdysozoa</taxon>
        <taxon>Arthropoda</taxon>
        <taxon>Chelicerata</taxon>
        <taxon>Arachnida</taxon>
        <taxon>Araneae</taxon>
        <taxon>Araneomorphae</taxon>
        <taxon>Entelegynae</taxon>
        <taxon>Araneoidea</taxon>
        <taxon>Araneidae</taxon>
        <taxon>Araneus</taxon>
    </lineage>
</organism>
<proteinExistence type="predicted"/>